<evidence type="ECO:0000259" key="11">
    <source>
        <dbReference type="Pfam" id="PF13807"/>
    </source>
</evidence>
<dbReference type="Pfam" id="PF13807">
    <property type="entry name" value="GNVR"/>
    <property type="match status" value="1"/>
</dbReference>
<dbReference type="PANTHER" id="PTHR32309:SF13">
    <property type="entry name" value="FERRIC ENTEROBACTIN TRANSPORT PROTEIN FEPE"/>
    <property type="match status" value="1"/>
</dbReference>
<dbReference type="Gene3D" id="3.40.50.300">
    <property type="entry name" value="P-loop containing nucleotide triphosphate hydrolases"/>
    <property type="match status" value="1"/>
</dbReference>
<evidence type="ECO:0000313" key="13">
    <source>
        <dbReference type="Proteomes" id="UP000319771"/>
    </source>
</evidence>
<feature type="coiled-coil region" evidence="8">
    <location>
        <begin position="195"/>
        <end position="289"/>
    </location>
</feature>
<evidence type="ECO:0000256" key="5">
    <source>
        <dbReference type="ARBA" id="ARBA00022840"/>
    </source>
</evidence>
<keyword evidence="4" id="KW-0547">Nucleotide-binding</keyword>
<comment type="subcellular location">
    <subcellularLocation>
        <location evidence="1">Cell membrane</location>
        <topology evidence="1">Multi-pass membrane protein</topology>
    </subcellularLocation>
</comment>
<dbReference type="InterPro" id="IPR005702">
    <property type="entry name" value="Wzc-like_C"/>
</dbReference>
<evidence type="ECO:0000256" key="7">
    <source>
        <dbReference type="ARBA" id="ARBA00023136"/>
    </source>
</evidence>
<dbReference type="InterPro" id="IPR050445">
    <property type="entry name" value="Bact_polysacc_biosynth/exp"/>
</dbReference>
<evidence type="ECO:0000256" key="2">
    <source>
        <dbReference type="ARBA" id="ARBA00022475"/>
    </source>
</evidence>
<sequence length="742" mass="80801">MAEAPEGTPIDLREIARILWRRRILLIVPWAVAVAGGLAGAFLLPPVFEGSVTLVLERPQNLPGNLDDMVRTPAPEAQADLMREQVKSSLFLRSVFTATDLSDDAATKAWAQKSAGRYPGISGDALTEAVLSDYLKDAIVIRRGKGNVFQVTVSDASPQRAFKLVQAVSDQFVASSKAAQMEAVRQTQEFSQSQQQIYKDKLEQSEARLEAYRRSILASGLSGASVDATNVARARALLEQTQFDADELHQRVSGLRQQLAGQVSDADLRALATREVSNITGQMAALERQFASSSLNDPTGSALGGLRLSIVRKHADLATELGLVAPKALAASVRDLLVEVRLAEADLSGVEARRDWIAREVSTYDRRVVMGPEQDIELQRLTQEVESNRAYFNSFLQQSSAAQIAEAFENAKLSGRFVVLEPARLPLAPARPNRPLLLLLAILVGGMIGVGTVMVVEHHDESVKNADEVESLLGLPVLGALPRVSELEVRRRRSSAAPGGGAAAADAREPGMLHRLKVESPLGLEFRRIFLKLARTRGRQLPHTLVVTSATRGEGKTTTSACLGITMARELRQKVLLVDFDLRSPSLHRALGLPRSSWGLAQVLAQRHFDERFVRATVLPHLEFLPAGKSDRPAAELIESDVVEWFVKEAAARYPMVIIDAAPNLAVPDPLILGRAVEGVLYVVKAGSTIRKAAEHGVRVQREARDNVLGVLINDSGEILPTYYGYREQYYGYADEAAGTDS</sequence>
<dbReference type="GO" id="GO:0005886">
    <property type="term" value="C:plasma membrane"/>
    <property type="evidence" value="ECO:0007669"/>
    <property type="project" value="UniProtKB-SubCell"/>
</dbReference>
<evidence type="ECO:0008006" key="14">
    <source>
        <dbReference type="Google" id="ProtNLM"/>
    </source>
</evidence>
<evidence type="ECO:0000256" key="1">
    <source>
        <dbReference type="ARBA" id="ARBA00004651"/>
    </source>
</evidence>
<dbReference type="InterPro" id="IPR003856">
    <property type="entry name" value="LPS_length_determ_N"/>
</dbReference>
<keyword evidence="7 9" id="KW-0472">Membrane</keyword>
<evidence type="ECO:0000256" key="3">
    <source>
        <dbReference type="ARBA" id="ARBA00022692"/>
    </source>
</evidence>
<evidence type="ECO:0000256" key="4">
    <source>
        <dbReference type="ARBA" id="ARBA00022741"/>
    </source>
</evidence>
<dbReference type="Pfam" id="PF02706">
    <property type="entry name" value="Wzz"/>
    <property type="match status" value="1"/>
</dbReference>
<evidence type="ECO:0000259" key="10">
    <source>
        <dbReference type="Pfam" id="PF02706"/>
    </source>
</evidence>
<dbReference type="GO" id="GO:0004713">
    <property type="term" value="F:protein tyrosine kinase activity"/>
    <property type="evidence" value="ECO:0007669"/>
    <property type="project" value="TreeGrafter"/>
</dbReference>
<reference evidence="12 13" key="1">
    <citation type="journal article" date="2019" name="Nat. Microbiol.">
        <title>Mediterranean grassland soil C-N compound turnover is dependent on rainfall and depth, and is mediated by genomically divergent microorganisms.</title>
        <authorList>
            <person name="Diamond S."/>
            <person name="Andeer P.F."/>
            <person name="Li Z."/>
            <person name="Crits-Christoph A."/>
            <person name="Burstein D."/>
            <person name="Anantharaman K."/>
            <person name="Lane K.R."/>
            <person name="Thomas B.C."/>
            <person name="Pan C."/>
            <person name="Northen T.R."/>
            <person name="Banfield J.F."/>
        </authorList>
    </citation>
    <scope>NUCLEOTIDE SEQUENCE [LARGE SCALE GENOMIC DNA]</scope>
    <source>
        <strain evidence="12">WS_11</strain>
    </source>
</reference>
<dbReference type="AlphaFoldDB" id="A0A538UAA9"/>
<name>A0A538UAA9_UNCEI</name>
<accession>A0A538UAA9</accession>
<keyword evidence="3 9" id="KW-0812">Transmembrane</keyword>
<feature type="transmembrane region" description="Helical" evidence="9">
    <location>
        <begin position="24"/>
        <end position="44"/>
    </location>
</feature>
<proteinExistence type="predicted"/>
<dbReference type="InterPro" id="IPR027417">
    <property type="entry name" value="P-loop_NTPase"/>
</dbReference>
<gene>
    <name evidence="12" type="ORF">E6K81_06750</name>
</gene>
<keyword evidence="8" id="KW-0175">Coiled coil</keyword>
<dbReference type="SUPFAM" id="SSF52540">
    <property type="entry name" value="P-loop containing nucleoside triphosphate hydrolases"/>
    <property type="match status" value="1"/>
</dbReference>
<evidence type="ECO:0000256" key="9">
    <source>
        <dbReference type="SAM" id="Phobius"/>
    </source>
</evidence>
<organism evidence="12 13">
    <name type="scientific">Eiseniibacteriota bacterium</name>
    <dbReference type="NCBI Taxonomy" id="2212470"/>
    <lineage>
        <taxon>Bacteria</taxon>
        <taxon>Candidatus Eiseniibacteriota</taxon>
    </lineage>
</organism>
<dbReference type="Proteomes" id="UP000319771">
    <property type="component" value="Unassembled WGS sequence"/>
</dbReference>
<dbReference type="PANTHER" id="PTHR32309">
    <property type="entry name" value="TYROSINE-PROTEIN KINASE"/>
    <property type="match status" value="1"/>
</dbReference>
<dbReference type="InterPro" id="IPR032807">
    <property type="entry name" value="GNVR"/>
</dbReference>
<comment type="caution">
    <text evidence="12">The sequence shown here is derived from an EMBL/GenBank/DDBJ whole genome shotgun (WGS) entry which is preliminary data.</text>
</comment>
<feature type="domain" description="Tyrosine-protein kinase G-rich" evidence="11">
    <location>
        <begin position="378"/>
        <end position="455"/>
    </location>
</feature>
<keyword evidence="2" id="KW-1003">Cell membrane</keyword>
<evidence type="ECO:0000256" key="8">
    <source>
        <dbReference type="SAM" id="Coils"/>
    </source>
</evidence>
<keyword evidence="6 9" id="KW-1133">Transmembrane helix</keyword>
<feature type="domain" description="Polysaccharide chain length determinant N-terminal" evidence="10">
    <location>
        <begin position="10"/>
        <end position="67"/>
    </location>
</feature>
<protein>
    <recommendedName>
        <fullName evidence="14">Polysaccharide biosynthesis tyrosine autokinase</fullName>
    </recommendedName>
</protein>
<dbReference type="CDD" id="cd05387">
    <property type="entry name" value="BY-kinase"/>
    <property type="match status" value="1"/>
</dbReference>
<evidence type="ECO:0000256" key="6">
    <source>
        <dbReference type="ARBA" id="ARBA00022989"/>
    </source>
</evidence>
<evidence type="ECO:0000313" key="12">
    <source>
        <dbReference type="EMBL" id="TMQ72659.1"/>
    </source>
</evidence>
<keyword evidence="5" id="KW-0067">ATP-binding</keyword>
<dbReference type="EMBL" id="VBPB01000098">
    <property type="protein sequence ID" value="TMQ72659.1"/>
    <property type="molecule type" value="Genomic_DNA"/>
</dbReference>